<reference evidence="1" key="1">
    <citation type="submission" date="2022-09" db="EMBL/GenBank/DDBJ databases">
        <title>Interaction between co-microsymbionts with complementary sets of symbiotic genes in legume-rhizobium systems.</title>
        <authorList>
            <person name="Safronova V."/>
            <person name="Sazanova A."/>
            <person name="Afonin A."/>
            <person name="Chirak E."/>
        </authorList>
    </citation>
    <scope>NUCLEOTIDE SEQUENCE</scope>
    <source>
        <strain evidence="1">A18/3m</strain>
    </source>
</reference>
<dbReference type="Proteomes" id="UP001061991">
    <property type="component" value="Plasmid p_unnamed1"/>
</dbReference>
<evidence type="ECO:0000313" key="2">
    <source>
        <dbReference type="Proteomes" id="UP001061991"/>
    </source>
</evidence>
<gene>
    <name evidence="1" type="ORF">N8E88_07505</name>
</gene>
<proteinExistence type="predicted"/>
<keyword evidence="2" id="KW-1185">Reference proteome</keyword>
<accession>A0ACD4CYY9</accession>
<evidence type="ECO:0000313" key="1">
    <source>
        <dbReference type="EMBL" id="UXN58768.1"/>
    </source>
</evidence>
<protein>
    <submittedName>
        <fullName evidence="1">Uncharacterized protein</fullName>
    </submittedName>
</protein>
<geneLocation type="plasmid" evidence="1 2">
    <name>p_unnamed1</name>
</geneLocation>
<sequence>MLAEEELDRIANAVDGAIDTNPRPSPQGHGRTECYAHQLAWEPERGASTVTVEYASRQADGHSTVAALM</sequence>
<name>A0ACD4CYY9_9HYPH</name>
<keyword evidence="1" id="KW-0614">Plasmid</keyword>
<dbReference type="EMBL" id="CP104972">
    <property type="protein sequence ID" value="UXN58768.1"/>
    <property type="molecule type" value="Genomic_DNA"/>
</dbReference>
<organism evidence="1 2">
    <name type="scientific">Phyllobacterium zundukense</name>
    <dbReference type="NCBI Taxonomy" id="1867719"/>
    <lineage>
        <taxon>Bacteria</taxon>
        <taxon>Pseudomonadati</taxon>
        <taxon>Pseudomonadota</taxon>
        <taxon>Alphaproteobacteria</taxon>
        <taxon>Hyphomicrobiales</taxon>
        <taxon>Phyllobacteriaceae</taxon>
        <taxon>Phyllobacterium</taxon>
    </lineage>
</organism>